<evidence type="ECO:0000256" key="3">
    <source>
        <dbReference type="ARBA" id="ARBA00022692"/>
    </source>
</evidence>
<feature type="transmembrane region" description="Helical" evidence="6">
    <location>
        <begin position="81"/>
        <end position="99"/>
    </location>
</feature>
<dbReference type="EMBL" id="DRGL01000028">
    <property type="protein sequence ID" value="HEA21034.1"/>
    <property type="molecule type" value="Genomic_DNA"/>
</dbReference>
<comment type="caution">
    <text evidence="7">The sequence shown here is derived from an EMBL/GenBank/DDBJ whole genome shotgun (WGS) entry which is preliminary data.</text>
</comment>
<evidence type="ECO:0000313" key="7">
    <source>
        <dbReference type="EMBL" id="HEA21034.1"/>
    </source>
</evidence>
<dbReference type="InterPro" id="IPR004307">
    <property type="entry name" value="TspO_MBR"/>
</dbReference>
<dbReference type="Gene3D" id="1.20.1260.100">
    <property type="entry name" value="TspO/MBR protein"/>
    <property type="match status" value="1"/>
</dbReference>
<dbReference type="Pfam" id="PF03073">
    <property type="entry name" value="TspO_MBR"/>
    <property type="match status" value="1"/>
</dbReference>
<proteinExistence type="inferred from homology"/>
<dbReference type="GO" id="GO:0033013">
    <property type="term" value="P:tetrapyrrole metabolic process"/>
    <property type="evidence" value="ECO:0007669"/>
    <property type="project" value="UniProtKB-ARBA"/>
</dbReference>
<evidence type="ECO:0000256" key="5">
    <source>
        <dbReference type="ARBA" id="ARBA00023136"/>
    </source>
</evidence>
<organism evidence="7">
    <name type="scientific">Pricia antarctica</name>
    <dbReference type="NCBI Taxonomy" id="641691"/>
    <lineage>
        <taxon>Bacteria</taxon>
        <taxon>Pseudomonadati</taxon>
        <taxon>Bacteroidota</taxon>
        <taxon>Flavobacteriia</taxon>
        <taxon>Flavobacteriales</taxon>
        <taxon>Flavobacteriaceae</taxon>
        <taxon>Pricia</taxon>
    </lineage>
</organism>
<gene>
    <name evidence="7" type="ORF">ENH87_08945</name>
</gene>
<dbReference type="GO" id="GO:0016020">
    <property type="term" value="C:membrane"/>
    <property type="evidence" value="ECO:0007669"/>
    <property type="project" value="UniProtKB-SubCell"/>
</dbReference>
<dbReference type="Proteomes" id="UP000886191">
    <property type="component" value="Unassembled WGS sequence"/>
</dbReference>
<comment type="similarity">
    <text evidence="2">Belongs to the TspO/BZRP family.</text>
</comment>
<keyword evidence="3 6" id="KW-0812">Transmembrane</keyword>
<evidence type="ECO:0000256" key="2">
    <source>
        <dbReference type="ARBA" id="ARBA00007524"/>
    </source>
</evidence>
<dbReference type="PIRSF" id="PIRSF005859">
    <property type="entry name" value="PBR"/>
    <property type="match status" value="1"/>
</dbReference>
<dbReference type="CDD" id="cd15904">
    <property type="entry name" value="TSPO_MBR"/>
    <property type="match status" value="1"/>
</dbReference>
<keyword evidence="4 6" id="KW-1133">Transmembrane helix</keyword>
<dbReference type="PANTHER" id="PTHR10057:SF0">
    <property type="entry name" value="TRANSLOCATOR PROTEIN"/>
    <property type="match status" value="1"/>
</dbReference>
<comment type="subcellular location">
    <subcellularLocation>
        <location evidence="1">Membrane</location>
        <topology evidence="1">Multi-pass membrane protein</topology>
    </subcellularLocation>
</comment>
<evidence type="ECO:0000256" key="4">
    <source>
        <dbReference type="ARBA" id="ARBA00022989"/>
    </source>
</evidence>
<feature type="transmembrane region" description="Helical" evidence="6">
    <location>
        <begin position="46"/>
        <end position="69"/>
    </location>
</feature>
<dbReference type="InterPro" id="IPR038330">
    <property type="entry name" value="TspO/MBR-related_sf"/>
</dbReference>
<name>A0A831VV06_9FLAO</name>
<dbReference type="FunFam" id="1.20.1260.100:FF:000001">
    <property type="entry name" value="translocator protein 2"/>
    <property type="match status" value="1"/>
</dbReference>
<dbReference type="PANTHER" id="PTHR10057">
    <property type="entry name" value="PERIPHERAL-TYPE BENZODIAZEPINE RECEPTOR"/>
    <property type="match status" value="1"/>
</dbReference>
<sequence length="157" mass="18070">MKKKETYIFYAVGICLVTGLLAGFATESSVNDWYTTLNKPDFTPPGWLFAPVWIVLYILMGIAAGLVWARGFYHRYVKKSLYIFWFQLLFNGAWSMVFFGLKEPFLALVVISILLVLIVLTIRSFKVVSKMAALLLVPYLLWVCFATALNYKIWEMN</sequence>
<dbReference type="AlphaFoldDB" id="A0A831VV06"/>
<keyword evidence="5 6" id="KW-0472">Membrane</keyword>
<feature type="transmembrane region" description="Helical" evidence="6">
    <location>
        <begin position="132"/>
        <end position="154"/>
    </location>
</feature>
<evidence type="ECO:0000256" key="1">
    <source>
        <dbReference type="ARBA" id="ARBA00004141"/>
    </source>
</evidence>
<reference evidence="7" key="1">
    <citation type="journal article" date="2020" name="mSystems">
        <title>Genome- and Community-Level Interaction Insights into Carbon Utilization and Element Cycling Functions of Hydrothermarchaeota in Hydrothermal Sediment.</title>
        <authorList>
            <person name="Zhou Z."/>
            <person name="Liu Y."/>
            <person name="Xu W."/>
            <person name="Pan J."/>
            <person name="Luo Z.H."/>
            <person name="Li M."/>
        </authorList>
    </citation>
    <scope>NUCLEOTIDE SEQUENCE [LARGE SCALE GENOMIC DNA]</scope>
    <source>
        <strain evidence="7">HyVt-345</strain>
    </source>
</reference>
<feature type="transmembrane region" description="Helical" evidence="6">
    <location>
        <begin position="105"/>
        <end position="125"/>
    </location>
</feature>
<accession>A0A831VV06</accession>
<protein>
    <submittedName>
        <fullName evidence="7">Tryptophan-rich sensory protein</fullName>
    </submittedName>
</protein>
<evidence type="ECO:0000256" key="6">
    <source>
        <dbReference type="SAM" id="Phobius"/>
    </source>
</evidence>
<feature type="transmembrane region" description="Helical" evidence="6">
    <location>
        <begin position="7"/>
        <end position="26"/>
    </location>
</feature>